<evidence type="ECO:0000313" key="2">
    <source>
        <dbReference type="EMBL" id="CAB4651006.1"/>
    </source>
</evidence>
<evidence type="ECO:0000259" key="1">
    <source>
        <dbReference type="Pfam" id="PF13302"/>
    </source>
</evidence>
<dbReference type="PANTHER" id="PTHR43610:SF1">
    <property type="entry name" value="N-ACETYLTRANSFERASE DOMAIN-CONTAINING PROTEIN"/>
    <property type="match status" value="1"/>
</dbReference>
<dbReference type="AlphaFoldDB" id="A0A6J7N4G7"/>
<dbReference type="PANTHER" id="PTHR43610">
    <property type="entry name" value="BLL6696 PROTEIN"/>
    <property type="match status" value="1"/>
</dbReference>
<dbReference type="SUPFAM" id="SSF55729">
    <property type="entry name" value="Acyl-CoA N-acyltransferases (Nat)"/>
    <property type="match status" value="1"/>
</dbReference>
<evidence type="ECO:0000313" key="8">
    <source>
        <dbReference type="EMBL" id="CAB4985433.1"/>
    </source>
</evidence>
<dbReference type="Pfam" id="PF13302">
    <property type="entry name" value="Acetyltransf_3"/>
    <property type="match status" value="1"/>
</dbReference>
<dbReference type="InterPro" id="IPR000182">
    <property type="entry name" value="GNAT_dom"/>
</dbReference>
<accession>A0A6J7N4G7</accession>
<dbReference type="GO" id="GO:0016747">
    <property type="term" value="F:acyltransferase activity, transferring groups other than amino-acyl groups"/>
    <property type="evidence" value="ECO:0007669"/>
    <property type="project" value="InterPro"/>
</dbReference>
<proteinExistence type="predicted"/>
<evidence type="ECO:0000313" key="6">
    <source>
        <dbReference type="EMBL" id="CAB4843409.1"/>
    </source>
</evidence>
<organism evidence="8">
    <name type="scientific">freshwater metagenome</name>
    <dbReference type="NCBI Taxonomy" id="449393"/>
    <lineage>
        <taxon>unclassified sequences</taxon>
        <taxon>metagenomes</taxon>
        <taxon>ecological metagenomes</taxon>
    </lineage>
</organism>
<dbReference type="EMBL" id="CAEZWO010000007">
    <property type="protein sequence ID" value="CAB4651006.1"/>
    <property type="molecule type" value="Genomic_DNA"/>
</dbReference>
<evidence type="ECO:0000313" key="7">
    <source>
        <dbReference type="EMBL" id="CAB4922972.1"/>
    </source>
</evidence>
<feature type="domain" description="N-acetyltransferase" evidence="1">
    <location>
        <begin position="11"/>
        <end position="150"/>
    </location>
</feature>
<evidence type="ECO:0000313" key="10">
    <source>
        <dbReference type="EMBL" id="CAB5076977.1"/>
    </source>
</evidence>
<name>A0A6J7N4G7_9ZZZZ</name>
<dbReference type="EMBL" id="CAFABI010000006">
    <property type="protein sequence ID" value="CAB4819372.1"/>
    <property type="molecule type" value="Genomic_DNA"/>
</dbReference>
<dbReference type="Gene3D" id="3.40.630.30">
    <property type="match status" value="1"/>
</dbReference>
<dbReference type="EMBL" id="CAFAZX010000044">
    <property type="protein sequence ID" value="CAB4843409.1"/>
    <property type="molecule type" value="Genomic_DNA"/>
</dbReference>
<dbReference type="EMBL" id="CAEZZR010000008">
    <property type="protein sequence ID" value="CAB4765052.1"/>
    <property type="molecule type" value="Genomic_DNA"/>
</dbReference>
<dbReference type="EMBL" id="CAFBOJ010000115">
    <property type="protein sequence ID" value="CAB4985433.1"/>
    <property type="molecule type" value="Genomic_DNA"/>
</dbReference>
<protein>
    <submittedName>
        <fullName evidence="8">Unannotated protein</fullName>
    </submittedName>
</protein>
<dbReference type="EMBL" id="CAFBMY010000051">
    <property type="protein sequence ID" value="CAB4922972.1"/>
    <property type="molecule type" value="Genomic_DNA"/>
</dbReference>
<gene>
    <name evidence="2" type="ORF">UFOPK2254_00149</name>
    <name evidence="3" type="ORF">UFOPK2646_00073</name>
    <name evidence="4" type="ORF">UFOPK2907_00157</name>
    <name evidence="5" type="ORF">UFOPK3197_00101</name>
    <name evidence="6" type="ORF">UFOPK3241_00845</name>
    <name evidence="7" type="ORF">UFOPK3707_00447</name>
    <name evidence="8" type="ORF">UFOPK3937_00986</name>
    <name evidence="9" type="ORF">UFOPK4265_00049</name>
    <name evidence="10" type="ORF">UFOPK4401_01097</name>
</gene>
<dbReference type="EMBL" id="CAFBRB010000135">
    <property type="protein sequence ID" value="CAB5076977.1"/>
    <property type="molecule type" value="Genomic_DNA"/>
</dbReference>
<evidence type="ECO:0000313" key="5">
    <source>
        <dbReference type="EMBL" id="CAB4819372.1"/>
    </source>
</evidence>
<dbReference type="InterPro" id="IPR016181">
    <property type="entry name" value="Acyl_CoA_acyltransferase"/>
</dbReference>
<evidence type="ECO:0000313" key="3">
    <source>
        <dbReference type="EMBL" id="CAB4694035.1"/>
    </source>
</evidence>
<dbReference type="EMBL" id="CAFBQK010000003">
    <property type="protein sequence ID" value="CAB5045657.1"/>
    <property type="molecule type" value="Genomic_DNA"/>
</dbReference>
<evidence type="ECO:0000313" key="9">
    <source>
        <dbReference type="EMBL" id="CAB5045657.1"/>
    </source>
</evidence>
<evidence type="ECO:0000313" key="4">
    <source>
        <dbReference type="EMBL" id="CAB4765052.1"/>
    </source>
</evidence>
<reference evidence="8" key="1">
    <citation type="submission" date="2020-05" db="EMBL/GenBank/DDBJ databases">
        <authorList>
            <person name="Chiriac C."/>
            <person name="Salcher M."/>
            <person name="Ghai R."/>
            <person name="Kavagutti S V."/>
        </authorList>
    </citation>
    <scope>NUCLEOTIDE SEQUENCE</scope>
</reference>
<sequence>MNSTLTGKVIRLEPLSLEHAASLFKYLGNDPEVWRWLPHAMPADIGQMKELISAYIAQRDTGWREPFAVIDLATGDAIGTTSYMDIDNVHKNVEIGSTFYASKFWRSAVNTEAKLLLLTEAFEVRKMIRVSLRTDELNERSRAAILRLGTTFEGTLRHHRIRPNGTLRNSVCYSMLAEEWPAAKAKLSPST</sequence>
<dbReference type="EMBL" id="CAEZYB010000004">
    <property type="protein sequence ID" value="CAB4694035.1"/>
    <property type="molecule type" value="Genomic_DNA"/>
</dbReference>